<evidence type="ECO:0000256" key="1">
    <source>
        <dbReference type="ARBA" id="ARBA00011026"/>
    </source>
</evidence>
<reference evidence="3" key="1">
    <citation type="submission" date="2019-11" db="UniProtKB">
        <authorList>
            <consortium name="WormBaseParasite"/>
        </authorList>
    </citation>
    <scope>IDENTIFICATION</scope>
</reference>
<dbReference type="WBParaSite" id="MCU_001025-RA">
    <property type="protein sequence ID" value="MCU_001025-RA"/>
    <property type="gene ID" value="MCU_001025"/>
</dbReference>
<accession>A0A5K3EJL1</accession>
<comment type="similarity">
    <text evidence="1">Belongs to the FAM221 family.</text>
</comment>
<dbReference type="PANTHER" id="PTHR31214:SF2">
    <property type="entry name" value="PROTEIN FAM221A"/>
    <property type="match status" value="1"/>
</dbReference>
<evidence type="ECO:0000256" key="2">
    <source>
        <dbReference type="ARBA" id="ARBA00039630"/>
    </source>
</evidence>
<sequence length="262" mass="29408">MMDNTIKVDSNQAEAIDEYMLYHRIVGDDDNGRTFTPAEYEAYKKRVIPMRLKNRIYMSWVNPNGVDCVLTGPETQCFCTHRYRQHKTDFAAIPVERPIPQPCSKCKCKCYHLMPKAVGGICRCHCKHEATEHKVVPPFLCTRQNCKCTGFKTSVTCDCGFPAYKHTDVSETAEERQARGHPIGHPCVFQAMGGLTGFSSLLPGMARMDASGGPLANALSPSELDAPITERDHPFLRAHKAMIEAFEREFNSDKKETENKSG</sequence>
<dbReference type="AlphaFoldDB" id="A0A5K3EJL1"/>
<protein>
    <recommendedName>
        <fullName evidence="2">Protein FAM221A</fullName>
    </recommendedName>
</protein>
<dbReference type="Pfam" id="PF14753">
    <property type="entry name" value="FAM221"/>
    <property type="match status" value="1"/>
</dbReference>
<dbReference type="PANTHER" id="PTHR31214">
    <property type="entry name" value="PROTEIN FAM221A-RELATED"/>
    <property type="match status" value="1"/>
</dbReference>
<evidence type="ECO:0000313" key="3">
    <source>
        <dbReference type="WBParaSite" id="MCU_001025-RA"/>
    </source>
</evidence>
<proteinExistence type="inferred from homology"/>
<organism evidence="3">
    <name type="scientific">Mesocestoides corti</name>
    <name type="common">Flatworm</name>
    <dbReference type="NCBI Taxonomy" id="53468"/>
    <lineage>
        <taxon>Eukaryota</taxon>
        <taxon>Metazoa</taxon>
        <taxon>Spiralia</taxon>
        <taxon>Lophotrochozoa</taxon>
        <taxon>Platyhelminthes</taxon>
        <taxon>Cestoda</taxon>
        <taxon>Eucestoda</taxon>
        <taxon>Cyclophyllidea</taxon>
        <taxon>Mesocestoididae</taxon>
        <taxon>Mesocestoides</taxon>
    </lineage>
</organism>
<dbReference type="InterPro" id="IPR026755">
    <property type="entry name" value="Fam221a/b"/>
</dbReference>
<name>A0A5K3EJL1_MESCO</name>